<protein>
    <submittedName>
        <fullName evidence="6">LysR substrate-binding domain-containing protein</fullName>
    </submittedName>
</protein>
<dbReference type="Pfam" id="PF03466">
    <property type="entry name" value="LysR_substrate"/>
    <property type="match status" value="1"/>
</dbReference>
<evidence type="ECO:0000256" key="4">
    <source>
        <dbReference type="ARBA" id="ARBA00023163"/>
    </source>
</evidence>
<dbReference type="EMBL" id="JBFNQD010000019">
    <property type="protein sequence ID" value="MEW9309897.1"/>
    <property type="molecule type" value="Genomic_DNA"/>
</dbReference>
<dbReference type="PANTHER" id="PTHR30537">
    <property type="entry name" value="HTH-TYPE TRANSCRIPTIONAL REGULATOR"/>
    <property type="match status" value="1"/>
</dbReference>
<evidence type="ECO:0000256" key="3">
    <source>
        <dbReference type="ARBA" id="ARBA00023125"/>
    </source>
</evidence>
<name>A0ABV3PW36_9HYPH</name>
<evidence type="ECO:0000259" key="5">
    <source>
        <dbReference type="PROSITE" id="PS50931"/>
    </source>
</evidence>
<proteinExistence type="inferred from homology"/>
<keyword evidence="7" id="KW-1185">Reference proteome</keyword>
<dbReference type="Gene3D" id="1.10.10.10">
    <property type="entry name" value="Winged helix-like DNA-binding domain superfamily/Winged helix DNA-binding domain"/>
    <property type="match status" value="1"/>
</dbReference>
<gene>
    <name evidence="6" type="ORF">ABXS05_30405</name>
</gene>
<dbReference type="PROSITE" id="PS50931">
    <property type="entry name" value="HTH_LYSR"/>
    <property type="match status" value="1"/>
</dbReference>
<keyword evidence="4" id="KW-0804">Transcription</keyword>
<feature type="domain" description="HTH lysR-type" evidence="5">
    <location>
        <begin position="9"/>
        <end position="66"/>
    </location>
</feature>
<dbReference type="Proteomes" id="UP001555786">
    <property type="component" value="Unassembled WGS sequence"/>
</dbReference>
<dbReference type="Gene3D" id="3.40.190.10">
    <property type="entry name" value="Periplasmic binding protein-like II"/>
    <property type="match status" value="2"/>
</dbReference>
<dbReference type="RefSeq" id="WP_367626478.1">
    <property type="nucleotide sequence ID" value="NZ_JBFNQD010000019.1"/>
</dbReference>
<dbReference type="CDD" id="cd08432">
    <property type="entry name" value="PBP2_GcdR_TrpI_HvrB_AmpR_like"/>
    <property type="match status" value="1"/>
</dbReference>
<dbReference type="Pfam" id="PF00126">
    <property type="entry name" value="HTH_1"/>
    <property type="match status" value="1"/>
</dbReference>
<evidence type="ECO:0000256" key="1">
    <source>
        <dbReference type="ARBA" id="ARBA00009437"/>
    </source>
</evidence>
<comment type="caution">
    <text evidence="6">The sequence shown here is derived from an EMBL/GenBank/DDBJ whole genome shotgun (WGS) entry which is preliminary data.</text>
</comment>
<dbReference type="InterPro" id="IPR000847">
    <property type="entry name" value="LysR_HTH_N"/>
</dbReference>
<dbReference type="SUPFAM" id="SSF46785">
    <property type="entry name" value="Winged helix' DNA-binding domain"/>
    <property type="match status" value="1"/>
</dbReference>
<keyword evidence="2" id="KW-0805">Transcription regulation</keyword>
<keyword evidence="3" id="KW-0238">DNA-binding</keyword>
<evidence type="ECO:0000313" key="7">
    <source>
        <dbReference type="Proteomes" id="UP001555786"/>
    </source>
</evidence>
<evidence type="ECO:0000256" key="2">
    <source>
        <dbReference type="ARBA" id="ARBA00023015"/>
    </source>
</evidence>
<dbReference type="InterPro" id="IPR036388">
    <property type="entry name" value="WH-like_DNA-bd_sf"/>
</dbReference>
<sequence length="328" mass="37241">MHRLRSLVPSANYLFVFEAAARRRSFTAAAQELNVSQPAVSKTIKLLEEATGLKLFRRENARLELTAEGHRFYKETQQAFDHLHMVLTSLRTRHSNDTVRVSFSASFVQLWLLPRLKDFKSRHPDIVLRIEESSRDDQDLNEEDIDISARLGNGKWPGLEAWHFVTEEVAPVCNAEYLRDHGAIDTPADLLSHPLLHFEERHRTRLGWREWLTRQGVPLPRLRQDFVFTDALGSIEAAVLGQGIALGWKHLVHDHVEAARLVYPIDAVHRSGQAIYLIMPTQRPAKPAAMLFRDWLLQQNADAPIRMIGGTSANAQSAPPSVPPEGKR</sequence>
<dbReference type="InterPro" id="IPR058163">
    <property type="entry name" value="LysR-type_TF_proteobact-type"/>
</dbReference>
<dbReference type="InterPro" id="IPR005119">
    <property type="entry name" value="LysR_subst-bd"/>
</dbReference>
<comment type="similarity">
    <text evidence="1">Belongs to the LysR transcriptional regulatory family.</text>
</comment>
<dbReference type="PRINTS" id="PR00039">
    <property type="entry name" value="HTHLYSR"/>
</dbReference>
<accession>A0ABV3PW36</accession>
<dbReference type="SUPFAM" id="SSF53850">
    <property type="entry name" value="Periplasmic binding protein-like II"/>
    <property type="match status" value="1"/>
</dbReference>
<evidence type="ECO:0000313" key="6">
    <source>
        <dbReference type="EMBL" id="MEW9309897.1"/>
    </source>
</evidence>
<organism evidence="6 7">
    <name type="scientific">Labrys neptuniae</name>
    <dbReference type="NCBI Taxonomy" id="376174"/>
    <lineage>
        <taxon>Bacteria</taxon>
        <taxon>Pseudomonadati</taxon>
        <taxon>Pseudomonadota</taxon>
        <taxon>Alphaproteobacteria</taxon>
        <taxon>Hyphomicrobiales</taxon>
        <taxon>Xanthobacteraceae</taxon>
        <taxon>Labrys</taxon>
    </lineage>
</organism>
<dbReference type="PANTHER" id="PTHR30537:SF74">
    <property type="entry name" value="HTH-TYPE TRANSCRIPTIONAL REGULATOR TRPI"/>
    <property type="match status" value="1"/>
</dbReference>
<reference evidence="6 7" key="1">
    <citation type="submission" date="2024-07" db="EMBL/GenBank/DDBJ databases">
        <title>Description of Labrys sedimenti sp. nov., isolated from a diclofenac-degrading enrichment culture.</title>
        <authorList>
            <person name="Tancsics A."/>
            <person name="Csepanyi A."/>
        </authorList>
    </citation>
    <scope>NUCLEOTIDE SEQUENCE [LARGE SCALE GENOMIC DNA]</scope>
    <source>
        <strain evidence="6 7">LMG 23578</strain>
    </source>
</reference>
<dbReference type="InterPro" id="IPR036390">
    <property type="entry name" value="WH_DNA-bd_sf"/>
</dbReference>